<feature type="region of interest" description="Disordered" evidence="11">
    <location>
        <begin position="680"/>
        <end position="727"/>
    </location>
</feature>
<dbReference type="InterPro" id="IPR003959">
    <property type="entry name" value="ATPase_AAA_core"/>
</dbReference>
<feature type="compositionally biased region" description="Low complexity" evidence="11">
    <location>
        <begin position="691"/>
        <end position="723"/>
    </location>
</feature>
<comment type="subcellular location">
    <subcellularLocation>
        <location evidence="1">Mitochondrion inner membrane</location>
    </subcellularLocation>
    <subcellularLocation>
        <location evidence="2">Mitochondrion matrix</location>
        <location evidence="2">Mitochondrion nucleoid</location>
    </subcellularLocation>
</comment>
<dbReference type="PROSITE" id="PS00674">
    <property type="entry name" value="AAA"/>
    <property type="match status" value="1"/>
</dbReference>
<dbReference type="InterPro" id="IPR003960">
    <property type="entry name" value="ATPase_AAA_CS"/>
</dbReference>
<evidence type="ECO:0000313" key="15">
    <source>
        <dbReference type="Proteomes" id="UP000241890"/>
    </source>
</evidence>
<dbReference type="GO" id="GO:0016887">
    <property type="term" value="F:ATP hydrolysis activity"/>
    <property type="evidence" value="ECO:0007669"/>
    <property type="project" value="InterPro"/>
</dbReference>
<reference evidence="14 15" key="1">
    <citation type="submission" date="2017-12" db="EMBL/GenBank/DDBJ databases">
        <title>Sequencing, de novo assembly and annotation of complete genome of a new Thraustochytrid species, strain FCC1311.</title>
        <authorList>
            <person name="Sedici K."/>
            <person name="Godart F."/>
            <person name="Aiese Cigliano R."/>
            <person name="Sanseverino W."/>
            <person name="Barakat M."/>
            <person name="Ortet P."/>
            <person name="Marechal E."/>
            <person name="Cagnac O."/>
            <person name="Amato A."/>
        </authorList>
    </citation>
    <scope>NUCLEOTIDE SEQUENCE [LARGE SCALE GENOMIC DNA]</scope>
</reference>
<evidence type="ECO:0000259" key="13">
    <source>
        <dbReference type="PROSITE" id="PS51688"/>
    </source>
</evidence>
<evidence type="ECO:0000256" key="8">
    <source>
        <dbReference type="ARBA" id="ARBA00023136"/>
    </source>
</evidence>
<dbReference type="InterPro" id="IPR027417">
    <property type="entry name" value="P-loop_NTPase"/>
</dbReference>
<dbReference type="PANTHER" id="PTHR23075">
    <property type="entry name" value="PUTATIVE ATP-ASE"/>
    <property type="match status" value="1"/>
</dbReference>
<comment type="caution">
    <text evidence="14">The sequence shown here is derived from an EMBL/GenBank/DDBJ whole genome shotgun (WGS) entry which is preliminary data.</text>
</comment>
<organism evidence="14 15">
    <name type="scientific">Hondaea fermentalgiana</name>
    <dbReference type="NCBI Taxonomy" id="2315210"/>
    <lineage>
        <taxon>Eukaryota</taxon>
        <taxon>Sar</taxon>
        <taxon>Stramenopiles</taxon>
        <taxon>Bigyra</taxon>
        <taxon>Labyrinthulomycetes</taxon>
        <taxon>Thraustochytrida</taxon>
        <taxon>Thraustochytriidae</taxon>
        <taxon>Hondaea</taxon>
    </lineage>
</organism>
<keyword evidence="5" id="KW-0067">ATP-binding</keyword>
<dbReference type="PROSITE" id="PS51688">
    <property type="entry name" value="ICA"/>
    <property type="match status" value="1"/>
</dbReference>
<feature type="domain" description="Peptidase S74" evidence="13">
    <location>
        <begin position="46"/>
        <end position="158"/>
    </location>
</feature>
<dbReference type="GO" id="GO:0005743">
    <property type="term" value="C:mitochondrial inner membrane"/>
    <property type="evidence" value="ECO:0007669"/>
    <property type="project" value="UniProtKB-SubCell"/>
</dbReference>
<dbReference type="AlphaFoldDB" id="A0A2R5GC99"/>
<protein>
    <submittedName>
        <fullName evidence="14">26S proteasome regulatory subunit 7-like</fullName>
    </submittedName>
</protein>
<evidence type="ECO:0000256" key="9">
    <source>
        <dbReference type="ARBA" id="ARBA00023271"/>
    </source>
</evidence>
<dbReference type="OrthoDB" id="199596at2759"/>
<dbReference type="GO" id="GO:0007005">
    <property type="term" value="P:mitochondrion organization"/>
    <property type="evidence" value="ECO:0007669"/>
    <property type="project" value="TreeGrafter"/>
</dbReference>
<dbReference type="GO" id="GO:0008270">
    <property type="term" value="F:zinc ion binding"/>
    <property type="evidence" value="ECO:0007669"/>
    <property type="project" value="TreeGrafter"/>
</dbReference>
<dbReference type="Gene3D" id="3.40.50.300">
    <property type="entry name" value="P-loop containing nucleotide triphosphate hydrolases"/>
    <property type="match status" value="1"/>
</dbReference>
<dbReference type="GO" id="GO:0042645">
    <property type="term" value="C:mitochondrial nucleoid"/>
    <property type="evidence" value="ECO:0007669"/>
    <property type="project" value="UniProtKB-SubCell"/>
</dbReference>
<evidence type="ECO:0000256" key="11">
    <source>
        <dbReference type="SAM" id="MobiDB-lite"/>
    </source>
</evidence>
<dbReference type="Pfam" id="PF12037">
    <property type="entry name" value="ATAD3_N"/>
    <property type="match status" value="1"/>
</dbReference>
<keyword evidence="12" id="KW-0732">Signal</keyword>
<name>A0A2R5GC99_9STRA</name>
<feature type="coiled-coil region" evidence="10">
    <location>
        <begin position="321"/>
        <end position="348"/>
    </location>
</feature>
<proteinExistence type="predicted"/>
<keyword evidence="14" id="KW-0647">Proteasome</keyword>
<evidence type="ECO:0000256" key="12">
    <source>
        <dbReference type="SAM" id="SignalP"/>
    </source>
</evidence>
<keyword evidence="6 10" id="KW-0175">Coiled coil</keyword>
<keyword evidence="9" id="KW-1135">Mitochondrion nucleoid</keyword>
<evidence type="ECO:0000256" key="4">
    <source>
        <dbReference type="ARBA" id="ARBA00022792"/>
    </source>
</evidence>
<dbReference type="InterPro" id="IPR021911">
    <property type="entry name" value="ATAD3_N"/>
</dbReference>
<evidence type="ECO:0000256" key="2">
    <source>
        <dbReference type="ARBA" id="ARBA00004436"/>
    </source>
</evidence>
<dbReference type="Proteomes" id="UP000241890">
    <property type="component" value="Unassembled WGS sequence"/>
</dbReference>
<evidence type="ECO:0000256" key="6">
    <source>
        <dbReference type="ARBA" id="ARBA00023054"/>
    </source>
</evidence>
<evidence type="ECO:0000256" key="3">
    <source>
        <dbReference type="ARBA" id="ARBA00022741"/>
    </source>
</evidence>
<dbReference type="EMBL" id="BEYU01000012">
    <property type="protein sequence ID" value="GBG25374.1"/>
    <property type="molecule type" value="Genomic_DNA"/>
</dbReference>
<evidence type="ECO:0000256" key="1">
    <source>
        <dbReference type="ARBA" id="ARBA00004273"/>
    </source>
</evidence>
<keyword evidence="3" id="KW-0547">Nucleotide-binding</keyword>
<keyword evidence="4" id="KW-0999">Mitochondrion inner membrane</keyword>
<evidence type="ECO:0000313" key="14">
    <source>
        <dbReference type="EMBL" id="GBG25374.1"/>
    </source>
</evidence>
<gene>
    <name evidence="14" type="ORF">FCC1311_015922</name>
</gene>
<evidence type="ECO:0000256" key="10">
    <source>
        <dbReference type="SAM" id="Coils"/>
    </source>
</evidence>
<accession>A0A2R5GC99</accession>
<keyword evidence="7" id="KW-0496">Mitochondrion</keyword>
<feature type="coiled-coil region" evidence="10">
    <location>
        <begin position="403"/>
        <end position="515"/>
    </location>
</feature>
<dbReference type="GO" id="GO:0000502">
    <property type="term" value="C:proteasome complex"/>
    <property type="evidence" value="ECO:0007669"/>
    <property type="project" value="UniProtKB-KW"/>
</dbReference>
<dbReference type="SMART" id="SM00382">
    <property type="entry name" value="AAA"/>
    <property type="match status" value="1"/>
</dbReference>
<keyword evidence="15" id="KW-1185">Reference proteome</keyword>
<dbReference type="InterPro" id="IPR003593">
    <property type="entry name" value="AAA+_ATPase"/>
</dbReference>
<keyword evidence="8" id="KW-0472">Membrane</keyword>
<feature type="chain" id="PRO_5015346538" evidence="12">
    <location>
        <begin position="23"/>
        <end position="1006"/>
    </location>
</feature>
<dbReference type="GO" id="GO:0005524">
    <property type="term" value="F:ATP binding"/>
    <property type="evidence" value="ECO:0007669"/>
    <property type="project" value="UniProtKB-KW"/>
</dbReference>
<dbReference type="PROSITE" id="PS51257">
    <property type="entry name" value="PROKAR_LIPOPROTEIN"/>
    <property type="match status" value="1"/>
</dbReference>
<sequence length="1006" mass="110339">MARKALWATAIVAACVVAGAASLETLEGRHAASSTSTASWSDVLVSDERLKTNVTKADTATLLDAVSRVQLREFDYVYEQFYNPIFGKRQLGIIAQEIKPLLPGSVGVIPKRSVSHVDDKDPTILTNVHVFHSENLFMAHIGATQELIQRTQTARKTLEDVQDSLERLAQDATSGKEAHAALSSMRTKQDELENLAKAAHERSEGAIRLEHVLKSLEDTSRKEQAERTALTRRVQDLHEDLRTEVRDQATLHRDVSSEMSVLTEGLKQLGARIDENLVQVQAAQTKASENIAQVSREASEIARKQVEEARTKIDAKLADSARDMAASLENVEKKLASERKDAAAAVSALEKSVAGLKAQIEANVANVDILSREVGSLQSSLGAVAADAARNLSEARGEISHAFEQASSELDELRTRIDDLETTINAQAGAELIERRKIAEAEARTEEAKIELERTRTVEEEKRARSLAAIEVERLERQENATLARVEKEEEARAARELKVAIAQEEAARREFERRADHESSLVRAQADAEVSKIRAQSELERVRVLAQGEADAQQERANHELRKEMAALESQSARENTVAAIQATFQETIAAMRMASQSPQDVAGALGLFVLLAFGVYAGREFVIYWRKVFEHRLGQPSLVRETSQRGWLPLAYLVEAVKTATKRTRALGMRMWSRQLGRGKDTDAASTCKKASISSSSSSSSSSSGKAASSPPGRPGARSSGQPTGEDSFVSFMTDVVLPPSQAKQIERVARATRAAHVNGTPLRHLLFYGPPGTGKTMVARRLSKWCGLDYAIMSGADVAPLKDRAVTELHQLFEWAKRTPRGVALFIDEADAFLATRDGGSISESLRNALTALLYHTGAPSCRIMLILATNRPHDLDSAVLDRVDESVHFDLPSLGERRRIVRQYFAQTLVASLDVPPEFAQEEALERTAELTDGFSGREIAKLMTSVQAHVFGSAVVQDDNVGEPRRVKLSRAIYDQVLGHTVKEHAAKAPVLEKLSKAMSK</sequence>
<dbReference type="Pfam" id="PF00004">
    <property type="entry name" value="AAA"/>
    <property type="match status" value="1"/>
</dbReference>
<dbReference type="InterPro" id="IPR030392">
    <property type="entry name" value="S74_ICA"/>
</dbReference>
<evidence type="ECO:0000256" key="7">
    <source>
        <dbReference type="ARBA" id="ARBA00023128"/>
    </source>
</evidence>
<evidence type="ECO:0000256" key="5">
    <source>
        <dbReference type="ARBA" id="ARBA00022840"/>
    </source>
</evidence>
<feature type="coiled-coil region" evidence="10">
    <location>
        <begin position="151"/>
        <end position="233"/>
    </location>
</feature>
<feature type="coiled-coil region" evidence="10">
    <location>
        <begin position="552"/>
        <end position="579"/>
    </location>
</feature>
<dbReference type="Pfam" id="PF13884">
    <property type="entry name" value="Peptidase_S74"/>
    <property type="match status" value="1"/>
</dbReference>
<dbReference type="SUPFAM" id="SSF52540">
    <property type="entry name" value="P-loop containing nucleoside triphosphate hydrolases"/>
    <property type="match status" value="1"/>
</dbReference>
<feature type="signal peptide" evidence="12">
    <location>
        <begin position="1"/>
        <end position="22"/>
    </location>
</feature>
<dbReference type="InParanoid" id="A0A2R5GC99"/>
<dbReference type="PANTHER" id="PTHR23075:SF0">
    <property type="entry name" value="ATPASE FAMILY AAA DOMAIN-CONTAINING PROTEIN 3"/>
    <property type="match status" value="1"/>
</dbReference>